<accession>A0ABV0YYI1</accession>
<dbReference type="Gene3D" id="3.30.420.10">
    <property type="entry name" value="Ribonuclease H-like superfamily/Ribonuclease H"/>
    <property type="match status" value="1"/>
</dbReference>
<dbReference type="EMBL" id="JAHRIP010047469">
    <property type="protein sequence ID" value="MEQ2298732.1"/>
    <property type="molecule type" value="Genomic_DNA"/>
</dbReference>
<protein>
    <submittedName>
        <fullName evidence="1">Uncharacterized protein</fullName>
    </submittedName>
</protein>
<gene>
    <name evidence="1" type="ORF">AMECASPLE_008378</name>
</gene>
<comment type="caution">
    <text evidence="1">The sequence shown here is derived from an EMBL/GenBank/DDBJ whole genome shotgun (WGS) entry which is preliminary data.</text>
</comment>
<dbReference type="InterPro" id="IPR036397">
    <property type="entry name" value="RNaseH_sf"/>
</dbReference>
<evidence type="ECO:0000313" key="1">
    <source>
        <dbReference type="EMBL" id="MEQ2298732.1"/>
    </source>
</evidence>
<name>A0ABV0YYI1_9TELE</name>
<reference evidence="1 2" key="1">
    <citation type="submission" date="2021-06" db="EMBL/GenBank/DDBJ databases">
        <authorList>
            <person name="Palmer J.M."/>
        </authorList>
    </citation>
    <scope>NUCLEOTIDE SEQUENCE [LARGE SCALE GENOMIC DNA]</scope>
    <source>
        <strain evidence="1 2">AS_MEX2019</strain>
        <tissue evidence="1">Muscle</tissue>
    </source>
</reference>
<keyword evidence="2" id="KW-1185">Reference proteome</keyword>
<dbReference type="Proteomes" id="UP001469553">
    <property type="component" value="Unassembled WGS sequence"/>
</dbReference>
<evidence type="ECO:0000313" key="2">
    <source>
        <dbReference type="Proteomes" id="UP001469553"/>
    </source>
</evidence>
<proteinExistence type="predicted"/>
<organism evidence="1 2">
    <name type="scientific">Ameca splendens</name>
    <dbReference type="NCBI Taxonomy" id="208324"/>
    <lineage>
        <taxon>Eukaryota</taxon>
        <taxon>Metazoa</taxon>
        <taxon>Chordata</taxon>
        <taxon>Craniata</taxon>
        <taxon>Vertebrata</taxon>
        <taxon>Euteleostomi</taxon>
        <taxon>Actinopterygii</taxon>
        <taxon>Neopterygii</taxon>
        <taxon>Teleostei</taxon>
        <taxon>Neoteleostei</taxon>
        <taxon>Acanthomorphata</taxon>
        <taxon>Ovalentaria</taxon>
        <taxon>Atherinomorphae</taxon>
        <taxon>Cyprinodontiformes</taxon>
        <taxon>Goodeidae</taxon>
        <taxon>Ameca</taxon>
    </lineage>
</organism>
<sequence length="100" mass="11536">MWTFTIRWSPYLTLNVSCCKYETCTVDDYEPILYWPTCNVLYMAMTNTARPLECIILTVKHSGISIMLMECFSSAEKGKLARVDGNMDGKYRTILEKETS</sequence>